<feature type="domain" description="Ubiquitin-like protease family profile" evidence="5">
    <location>
        <begin position="453"/>
        <end position="564"/>
    </location>
</feature>
<evidence type="ECO:0000313" key="7">
    <source>
        <dbReference type="Proteomes" id="UP000663193"/>
    </source>
</evidence>
<accession>A0A7U2ICY2</accession>
<feature type="region of interest" description="Disordered" evidence="4">
    <location>
        <begin position="215"/>
        <end position="290"/>
    </location>
</feature>
<dbReference type="Proteomes" id="UP000663193">
    <property type="component" value="Chromosome 23"/>
</dbReference>
<evidence type="ECO:0000256" key="1">
    <source>
        <dbReference type="ARBA" id="ARBA00005234"/>
    </source>
</evidence>
<dbReference type="Pfam" id="PF02902">
    <property type="entry name" value="Peptidase_C48"/>
    <property type="match status" value="1"/>
</dbReference>
<protein>
    <recommendedName>
        <fullName evidence="5">Ubiquitin-like protease family profile domain-containing protein</fullName>
    </recommendedName>
</protein>
<dbReference type="EMBL" id="CP069045">
    <property type="protein sequence ID" value="QRD07594.1"/>
    <property type="molecule type" value="Genomic_DNA"/>
</dbReference>
<feature type="compositionally biased region" description="Basic and acidic residues" evidence="4">
    <location>
        <begin position="220"/>
        <end position="233"/>
    </location>
</feature>
<proteinExistence type="inferred from homology"/>
<dbReference type="SUPFAM" id="SSF54001">
    <property type="entry name" value="Cysteine proteinases"/>
    <property type="match status" value="1"/>
</dbReference>
<dbReference type="VEuPathDB" id="FungiDB:JI435_162740"/>
<dbReference type="KEGG" id="pno:SNOG_16274"/>
<sequence length="761" mass="84547">MPPQDPRAAVHQVEEDEFTVVLDTFVNVASAAESTPDDVKAAFVQAKHNFHAIKPDSTKALESASSSFWQAAALWGTHQHYKQSWEDFAAVHEAPSIVRNVLSTKVRDLEACIRPLRAIIAIQSAWGADWYRRLRLVAPFPIAPKHTFLEQIAKLSRNETLSAVERLFPASLQLRVAHHLHSASFEESINNGTRAVTVKDLERFIARGMTSIGTSLNYREPSRRGRPARDTPRPKTPLRRIVSPEQPRYASPLSLAGPACSDADAGWESEDPGLDSPLSRISNRSPPSLDVSVLDSISQQGFLTDDNVFETSMINDPSLPETKSAQDPESKTSRNKQAMAIPSPQILNANLTFSGPKTTLSGSNSPLAGQTGDEVDKRQNGTMAASESNGGAPRKRQRKAESPHAASGDLAPGAQLHSGTLDTLLRRLTSGQHPHDYVFYDVGHLDVLWRPAAISAAKFAKARNVLVRLCLHRHWILLRFDLRDVTVHLYDSMRHHIPISDRRRAIAVIGTAIWDAADSEHTVEHWAPPIEVSVPQQQNNYDCGIWVIITTMRIIHGHDVDTAQNTQLWRLLLQALESEYGRSQALAHLSKLLENSSQRALTRLTEDVKTIRTLIQQALASAQTRQQQANSRADHLAAAVESNRTMLRRQHGLLRKVSRKVQDLDEHSMALDGAWQQQHTQMRNELVSIQENVDTLQLFQEILTEFTQLVKQHGAADGHDQIQSVEGLERKRTALQDTITEAVKGLGHISVKMAKLNKNGS</sequence>
<dbReference type="GO" id="GO:0008234">
    <property type="term" value="F:cysteine-type peptidase activity"/>
    <property type="evidence" value="ECO:0007669"/>
    <property type="project" value="InterPro"/>
</dbReference>
<keyword evidence="7" id="KW-1185">Reference proteome</keyword>
<evidence type="ECO:0000259" key="5">
    <source>
        <dbReference type="Pfam" id="PF02902"/>
    </source>
</evidence>
<dbReference type="InterPro" id="IPR038765">
    <property type="entry name" value="Papain-like_cys_pep_sf"/>
</dbReference>
<dbReference type="RefSeq" id="XP_001806398.1">
    <property type="nucleotide sequence ID" value="XM_001806346.1"/>
</dbReference>
<feature type="compositionally biased region" description="Polar residues" evidence="4">
    <location>
        <begin position="345"/>
        <end position="368"/>
    </location>
</feature>
<evidence type="ECO:0000256" key="3">
    <source>
        <dbReference type="ARBA" id="ARBA00022801"/>
    </source>
</evidence>
<feature type="region of interest" description="Disordered" evidence="4">
    <location>
        <begin position="312"/>
        <end position="415"/>
    </location>
</feature>
<feature type="compositionally biased region" description="Polar residues" evidence="4">
    <location>
        <begin position="380"/>
        <end position="389"/>
    </location>
</feature>
<dbReference type="AlphaFoldDB" id="A0A7U2ICY2"/>
<dbReference type="OrthoDB" id="4805806at2759"/>
<evidence type="ECO:0000313" key="6">
    <source>
        <dbReference type="EMBL" id="QRD07594.1"/>
    </source>
</evidence>
<evidence type="ECO:0000256" key="2">
    <source>
        <dbReference type="ARBA" id="ARBA00022670"/>
    </source>
</evidence>
<evidence type="ECO:0000256" key="4">
    <source>
        <dbReference type="SAM" id="MobiDB-lite"/>
    </source>
</evidence>
<feature type="compositionally biased region" description="Polar residues" evidence="4">
    <location>
        <begin position="312"/>
        <end position="323"/>
    </location>
</feature>
<dbReference type="Gene3D" id="3.40.395.10">
    <property type="entry name" value="Adenoviral Proteinase, Chain A"/>
    <property type="match status" value="1"/>
</dbReference>
<name>A0A7U2ICY2_PHANO</name>
<dbReference type="InterPro" id="IPR003653">
    <property type="entry name" value="Peptidase_C48_C"/>
</dbReference>
<comment type="similarity">
    <text evidence="1">Belongs to the peptidase C48 family.</text>
</comment>
<dbReference type="GO" id="GO:0006508">
    <property type="term" value="P:proteolysis"/>
    <property type="evidence" value="ECO:0007669"/>
    <property type="project" value="UniProtKB-KW"/>
</dbReference>
<gene>
    <name evidence="6" type="ORF">JI435_162740</name>
</gene>
<organism evidence="6 7">
    <name type="scientific">Phaeosphaeria nodorum (strain SN15 / ATCC MYA-4574 / FGSC 10173)</name>
    <name type="common">Glume blotch fungus</name>
    <name type="synonym">Parastagonospora nodorum</name>
    <dbReference type="NCBI Taxonomy" id="321614"/>
    <lineage>
        <taxon>Eukaryota</taxon>
        <taxon>Fungi</taxon>
        <taxon>Dikarya</taxon>
        <taxon>Ascomycota</taxon>
        <taxon>Pezizomycotina</taxon>
        <taxon>Dothideomycetes</taxon>
        <taxon>Pleosporomycetidae</taxon>
        <taxon>Pleosporales</taxon>
        <taxon>Pleosporineae</taxon>
        <taxon>Phaeosphaeriaceae</taxon>
        <taxon>Parastagonospora</taxon>
    </lineage>
</organism>
<dbReference type="GO" id="GO:0019783">
    <property type="term" value="F:ubiquitin-like protein peptidase activity"/>
    <property type="evidence" value="ECO:0007669"/>
    <property type="project" value="UniProtKB-ARBA"/>
</dbReference>
<keyword evidence="3" id="KW-0378">Hydrolase</keyword>
<keyword evidence="2" id="KW-0645">Protease</keyword>
<reference evidence="7" key="1">
    <citation type="journal article" date="2021" name="BMC Genomics">
        <title>Chromosome-level genome assembly and manually-curated proteome of model necrotroph Parastagonospora nodorum Sn15 reveals a genome-wide trove of candidate effector homologs, and redundancy of virulence-related functions within an accessory chromosome.</title>
        <authorList>
            <person name="Bertazzoni S."/>
            <person name="Jones D.A.B."/>
            <person name="Phan H.T."/>
            <person name="Tan K.-C."/>
            <person name="Hane J.K."/>
        </authorList>
    </citation>
    <scope>NUCLEOTIDE SEQUENCE [LARGE SCALE GENOMIC DNA]</scope>
    <source>
        <strain evidence="7">SN15 / ATCC MYA-4574 / FGSC 10173)</strain>
    </source>
</reference>